<keyword evidence="4" id="KW-1003">Cell membrane</keyword>
<comment type="similarity">
    <text evidence="2">Belongs to the YajC family.</text>
</comment>
<feature type="compositionally biased region" description="Polar residues" evidence="10">
    <location>
        <begin position="98"/>
        <end position="112"/>
    </location>
</feature>
<dbReference type="GO" id="GO:0015031">
    <property type="term" value="P:protein transport"/>
    <property type="evidence" value="ECO:0007669"/>
    <property type="project" value="UniProtKB-KW"/>
</dbReference>
<dbReference type="PANTHER" id="PTHR33909">
    <property type="entry name" value="SEC TRANSLOCON ACCESSORY COMPLEX SUBUNIT YAJC"/>
    <property type="match status" value="1"/>
</dbReference>
<protein>
    <recommendedName>
        <fullName evidence="13">Preprotein translocase subunit YajC</fullName>
    </recommendedName>
</protein>
<evidence type="ECO:0000256" key="1">
    <source>
        <dbReference type="ARBA" id="ARBA00004162"/>
    </source>
</evidence>
<evidence type="ECO:0008006" key="13">
    <source>
        <dbReference type="Google" id="ProtNLM"/>
    </source>
</evidence>
<keyword evidence="8" id="KW-0811">Translocation</keyword>
<keyword evidence="3" id="KW-0813">Transport</keyword>
<dbReference type="AlphaFoldDB" id="A0AAV5G259"/>
<sequence>MELIFLAVILVLFLLPSILIGRKQRQRQRQVVEFQQSLVPGQRVVTAGGIVGTVVSTNNNAVELEVAPNVIMTFERMGILRSADALETAGGTGGAAVDNQQPAGESIPNSQSFDDRGTHPENYPQNPESGHSDDGDYGTFPESKN</sequence>
<evidence type="ECO:0000256" key="3">
    <source>
        <dbReference type="ARBA" id="ARBA00022448"/>
    </source>
</evidence>
<keyword evidence="7" id="KW-1133">Transmembrane helix</keyword>
<dbReference type="PANTHER" id="PTHR33909:SF1">
    <property type="entry name" value="SEC TRANSLOCON ACCESSORY COMPLEX SUBUNIT YAJC"/>
    <property type="match status" value="1"/>
</dbReference>
<evidence type="ECO:0000256" key="10">
    <source>
        <dbReference type="SAM" id="MobiDB-lite"/>
    </source>
</evidence>
<evidence type="ECO:0000256" key="9">
    <source>
        <dbReference type="ARBA" id="ARBA00023136"/>
    </source>
</evidence>
<dbReference type="RefSeq" id="WP_003845647.1">
    <property type="nucleotide sequence ID" value="NZ_BQKK01000001.1"/>
</dbReference>
<evidence type="ECO:0000313" key="12">
    <source>
        <dbReference type="Proteomes" id="UP001054925"/>
    </source>
</evidence>
<evidence type="ECO:0000256" key="5">
    <source>
        <dbReference type="ARBA" id="ARBA00022692"/>
    </source>
</evidence>
<keyword evidence="6" id="KW-0653">Protein transport</keyword>
<dbReference type="NCBIfam" id="TIGR00739">
    <property type="entry name" value="yajC"/>
    <property type="match status" value="1"/>
</dbReference>
<evidence type="ECO:0000256" key="4">
    <source>
        <dbReference type="ARBA" id="ARBA00022475"/>
    </source>
</evidence>
<dbReference type="SMART" id="SM01323">
    <property type="entry name" value="YajC"/>
    <property type="match status" value="1"/>
</dbReference>
<dbReference type="EMBL" id="BQKK01000001">
    <property type="protein sequence ID" value="GJN42374.1"/>
    <property type="molecule type" value="Genomic_DNA"/>
</dbReference>
<comment type="caution">
    <text evidence="11">The sequence shown here is derived from an EMBL/GenBank/DDBJ whole genome shotgun (WGS) entry which is preliminary data.</text>
</comment>
<keyword evidence="5" id="KW-0812">Transmembrane</keyword>
<comment type="subcellular location">
    <subcellularLocation>
        <location evidence="1">Cell membrane</location>
        <topology evidence="1">Single-pass membrane protein</topology>
    </subcellularLocation>
</comment>
<dbReference type="Proteomes" id="UP001054925">
    <property type="component" value="Unassembled WGS sequence"/>
</dbReference>
<feature type="region of interest" description="Disordered" evidence="10">
    <location>
        <begin position="89"/>
        <end position="145"/>
    </location>
</feature>
<evidence type="ECO:0000256" key="8">
    <source>
        <dbReference type="ARBA" id="ARBA00023010"/>
    </source>
</evidence>
<gene>
    <name evidence="11" type="ORF">CAT723_08530</name>
</gene>
<evidence type="ECO:0000256" key="7">
    <source>
        <dbReference type="ARBA" id="ARBA00022989"/>
    </source>
</evidence>
<dbReference type="GO" id="GO:0005886">
    <property type="term" value="C:plasma membrane"/>
    <property type="evidence" value="ECO:0007669"/>
    <property type="project" value="UniProtKB-SubCell"/>
</dbReference>
<name>A0AAV5G259_CORAM</name>
<evidence type="ECO:0000256" key="6">
    <source>
        <dbReference type="ARBA" id="ARBA00022927"/>
    </source>
</evidence>
<organism evidence="11 12">
    <name type="scientific">Corynebacterium ammoniagenes</name>
    <name type="common">Brevibacterium ammoniagenes</name>
    <dbReference type="NCBI Taxonomy" id="1697"/>
    <lineage>
        <taxon>Bacteria</taxon>
        <taxon>Bacillati</taxon>
        <taxon>Actinomycetota</taxon>
        <taxon>Actinomycetes</taxon>
        <taxon>Mycobacteriales</taxon>
        <taxon>Corynebacteriaceae</taxon>
        <taxon>Corynebacterium</taxon>
    </lineage>
</organism>
<dbReference type="Pfam" id="PF02699">
    <property type="entry name" value="YajC"/>
    <property type="match status" value="1"/>
</dbReference>
<reference evidence="11" key="1">
    <citation type="submission" date="2021-12" db="EMBL/GenBank/DDBJ databases">
        <title>Draft genome sequence of Corynebacterium ammoniagenes strain T-723.</title>
        <authorList>
            <person name="Matsuzawa M."/>
            <person name="Hiratani M."/>
            <person name="Abe I."/>
            <person name="Tsuji Y."/>
            <person name="Nakamura J."/>
        </authorList>
    </citation>
    <scope>NUCLEOTIDE SEQUENCE</scope>
    <source>
        <strain evidence="11">T-723</strain>
    </source>
</reference>
<dbReference type="InterPro" id="IPR003849">
    <property type="entry name" value="Preprotein_translocase_YajC"/>
</dbReference>
<accession>A0AAV5G259</accession>
<keyword evidence="9" id="KW-0472">Membrane</keyword>
<proteinExistence type="inferred from homology"/>
<evidence type="ECO:0000313" key="11">
    <source>
        <dbReference type="EMBL" id="GJN42374.1"/>
    </source>
</evidence>
<evidence type="ECO:0000256" key="2">
    <source>
        <dbReference type="ARBA" id="ARBA00006742"/>
    </source>
</evidence>